<dbReference type="Proteomes" id="UP000053237">
    <property type="component" value="Unassembled WGS sequence"/>
</dbReference>
<keyword evidence="2" id="KW-1185">Reference proteome</keyword>
<evidence type="ECO:0000313" key="1">
    <source>
        <dbReference type="EMBL" id="CCI42092.1"/>
    </source>
</evidence>
<reference evidence="1 2" key="1">
    <citation type="submission" date="2012-05" db="EMBL/GenBank/DDBJ databases">
        <title>Recombination and specialization in a pathogen metapopulation.</title>
        <authorList>
            <person name="Gardiner A."/>
            <person name="Kemen E."/>
            <person name="Schultz-Larsen T."/>
            <person name="MacLean D."/>
            <person name="Van Oosterhout C."/>
            <person name="Jones J.D.G."/>
        </authorList>
    </citation>
    <scope>NUCLEOTIDE SEQUENCE [LARGE SCALE GENOMIC DNA]</scope>
    <source>
        <strain evidence="1 2">Ac Nc2</strain>
    </source>
</reference>
<accession>A0A024G5Q5</accession>
<name>A0A024G5Q5_9STRA</name>
<dbReference type="EMBL" id="CAIX01000029">
    <property type="protein sequence ID" value="CCI42092.1"/>
    <property type="molecule type" value="Genomic_DNA"/>
</dbReference>
<evidence type="ECO:0000313" key="2">
    <source>
        <dbReference type="Proteomes" id="UP000053237"/>
    </source>
</evidence>
<comment type="caution">
    <text evidence="1">The sequence shown here is derived from an EMBL/GenBank/DDBJ whole genome shotgun (WGS) entry which is preliminary data.</text>
</comment>
<protein>
    <submittedName>
        <fullName evidence="1">Uncharacterized protein</fullName>
    </submittedName>
</protein>
<gene>
    <name evidence="1" type="ORF">BN9_028760</name>
</gene>
<organism evidence="1 2">
    <name type="scientific">Albugo candida</name>
    <dbReference type="NCBI Taxonomy" id="65357"/>
    <lineage>
        <taxon>Eukaryota</taxon>
        <taxon>Sar</taxon>
        <taxon>Stramenopiles</taxon>
        <taxon>Oomycota</taxon>
        <taxon>Peronosporomycetes</taxon>
        <taxon>Albuginales</taxon>
        <taxon>Albuginaceae</taxon>
        <taxon>Albugo</taxon>
    </lineage>
</organism>
<proteinExistence type="predicted"/>
<dbReference type="InParanoid" id="A0A024G5Q5"/>
<dbReference type="AlphaFoldDB" id="A0A024G5Q5"/>
<sequence length="203" mass="23354">MTFFGKNIMSVSGNSRYPSKKRIVPSKNDISFLVDEKNVFHPDLVARFLFHSQQSLVDQLQMKNFQPQPLFIYLKYRFVPYFCIKCLCSNIAVSGEGNKVASTRIFYFFGQHRLVERNLACYCSGHICLHILMLRCKSFQLLLNTGLTKNGLKLSKQGTCSITLASSNRKTVWATGCKPVDFISHRWDHQYGLYLLLPSFVFT</sequence>